<dbReference type="PANTHER" id="PTHR12128:SF66">
    <property type="entry name" value="4-HYDROXY-2-OXOGLUTARATE ALDOLASE, MITOCHONDRIAL"/>
    <property type="match status" value="1"/>
</dbReference>
<dbReference type="InterPro" id="IPR020624">
    <property type="entry name" value="Schiff_base-form_aldolases_CS"/>
</dbReference>
<feature type="binding site" evidence="12">
    <location>
        <position position="207"/>
    </location>
    <ligand>
        <name>pyruvate</name>
        <dbReference type="ChEBI" id="CHEBI:15361"/>
    </ligand>
</feature>
<comment type="catalytic activity">
    <reaction evidence="11 12">
        <text>L-aspartate 4-semialdehyde + pyruvate = (2S,4S)-4-hydroxy-2,3,4,5-tetrahydrodipicolinate + H2O + H(+)</text>
        <dbReference type="Rhea" id="RHEA:34171"/>
        <dbReference type="ChEBI" id="CHEBI:15361"/>
        <dbReference type="ChEBI" id="CHEBI:15377"/>
        <dbReference type="ChEBI" id="CHEBI:15378"/>
        <dbReference type="ChEBI" id="CHEBI:67139"/>
        <dbReference type="ChEBI" id="CHEBI:537519"/>
        <dbReference type="EC" id="4.3.3.7"/>
    </reaction>
</comment>
<feature type="site" description="Part of a proton relay during catalysis" evidence="12">
    <location>
        <position position="48"/>
    </location>
</feature>
<feature type="active site" description="Proton donor/acceptor" evidence="12">
    <location>
        <position position="137"/>
    </location>
</feature>
<comment type="caution">
    <text evidence="12">Was originally thought to be a dihydrodipicolinate synthase (DHDPS), catalyzing the condensation of (S)-aspartate-beta-semialdehyde [(S)-ASA] and pyruvate to dihydrodipicolinate (DHDP). However, it was shown in E.coli that the product of the enzymatic reaction is not dihydrodipicolinate but in fact (4S)-4-hydroxy-2,3,4,5-tetrahydro-(2S)-dipicolinic acid (HTPA), and that the consecutive dehydration reaction leading to DHDP is not spontaneous but catalyzed by DapB.</text>
</comment>
<comment type="subcellular location">
    <subcellularLocation>
        <location evidence="12">Cytoplasm</location>
    </subcellularLocation>
</comment>
<dbReference type="InterPro" id="IPR013785">
    <property type="entry name" value="Aldolase_TIM"/>
</dbReference>
<evidence type="ECO:0000256" key="1">
    <source>
        <dbReference type="ARBA" id="ARBA00003294"/>
    </source>
</evidence>
<keyword evidence="10 12" id="KW-0704">Schiff base</keyword>
<sequence length="292" mass="31410">MKEVDHGRLLTAMVTPFNSDGAIEWAAVDDLVEYLIAHNTEGLVVAGTTGESPTLSTEEKLALFKRVKEAAGGRVPVIAGTGTNDTAYSAELTQKASSLGVDGIMAVTPYYNKPTQEGMYHHFKAIADSTSLPVMIYNIPGRCIVDLHSTTLLKLAHIPNITSVKEANGNLEQMAYVIENAPKDFKLYSGDDSLTLPVLSIGGHGVVSVAAHLIGREMSEMIGCYLTGDITKAAVIHRGLLPKMKACFITPNPAPIKGVLEQKGILSRTTRSPILPLTDPEMNWVRDIFLPA</sequence>
<dbReference type="CDD" id="cd00950">
    <property type="entry name" value="DHDPS"/>
    <property type="match status" value="1"/>
</dbReference>
<accession>A0ABW0YNP4</accession>
<evidence type="ECO:0000256" key="3">
    <source>
        <dbReference type="ARBA" id="ARBA00007592"/>
    </source>
</evidence>
<evidence type="ECO:0000256" key="10">
    <source>
        <dbReference type="ARBA" id="ARBA00023270"/>
    </source>
</evidence>
<evidence type="ECO:0000256" key="8">
    <source>
        <dbReference type="ARBA" id="ARBA00023154"/>
    </source>
</evidence>
<protein>
    <recommendedName>
        <fullName evidence="4 12">4-hydroxy-tetrahydrodipicolinate synthase</fullName>
        <shortName evidence="12">HTPA synthase</shortName>
        <ecNumber evidence="4 12">4.3.3.7</ecNumber>
    </recommendedName>
</protein>
<evidence type="ECO:0000256" key="11">
    <source>
        <dbReference type="ARBA" id="ARBA00047836"/>
    </source>
</evidence>
<dbReference type="SMART" id="SM01130">
    <property type="entry name" value="DHDPS"/>
    <property type="match status" value="1"/>
</dbReference>
<comment type="pathway">
    <text evidence="2 12">Amino-acid biosynthesis; L-lysine biosynthesis via DAP pathway; (S)-tetrahydrodipicolinate from L-aspartate: step 3/4.</text>
</comment>
<proteinExistence type="inferred from homology"/>
<gene>
    <name evidence="12 14" type="primary">dapA</name>
    <name evidence="14" type="ORF">ACFPU1_04825</name>
</gene>
<dbReference type="Gene3D" id="3.20.20.70">
    <property type="entry name" value="Aldolase class I"/>
    <property type="match status" value="1"/>
</dbReference>
<evidence type="ECO:0000256" key="4">
    <source>
        <dbReference type="ARBA" id="ARBA00012086"/>
    </source>
</evidence>
<evidence type="ECO:0000256" key="2">
    <source>
        <dbReference type="ARBA" id="ARBA00005120"/>
    </source>
</evidence>
<keyword evidence="9 12" id="KW-0456">Lyase</keyword>
<dbReference type="PIRSF" id="PIRSF001365">
    <property type="entry name" value="DHDPS"/>
    <property type="match status" value="1"/>
</dbReference>
<dbReference type="GO" id="GO:0008840">
    <property type="term" value="F:4-hydroxy-tetrahydrodipicolinate synthase activity"/>
    <property type="evidence" value="ECO:0007669"/>
    <property type="project" value="UniProtKB-EC"/>
</dbReference>
<evidence type="ECO:0000313" key="15">
    <source>
        <dbReference type="Proteomes" id="UP001596142"/>
    </source>
</evidence>
<reference evidence="15" key="1">
    <citation type="journal article" date="2019" name="Int. J. Syst. Evol. Microbiol.">
        <title>The Global Catalogue of Microorganisms (GCM) 10K type strain sequencing project: providing services to taxonomists for standard genome sequencing and annotation.</title>
        <authorList>
            <consortium name="The Broad Institute Genomics Platform"/>
            <consortium name="The Broad Institute Genome Sequencing Center for Infectious Disease"/>
            <person name="Wu L."/>
            <person name="Ma J."/>
        </authorList>
    </citation>
    <scope>NUCLEOTIDE SEQUENCE [LARGE SCALE GENOMIC DNA]</scope>
    <source>
        <strain evidence="15">CECT 7184</strain>
    </source>
</reference>
<dbReference type="RefSeq" id="WP_385939134.1">
    <property type="nucleotide sequence ID" value="NZ_JBHSOZ010000003.1"/>
</dbReference>
<evidence type="ECO:0000256" key="9">
    <source>
        <dbReference type="ARBA" id="ARBA00023239"/>
    </source>
</evidence>
<dbReference type="InterPro" id="IPR005263">
    <property type="entry name" value="DapA"/>
</dbReference>
<dbReference type="PRINTS" id="PR00146">
    <property type="entry name" value="DHPICSNTHASE"/>
</dbReference>
<evidence type="ECO:0000313" key="14">
    <source>
        <dbReference type="EMBL" id="MFC5712093.1"/>
    </source>
</evidence>
<name>A0ABW0YNP4_9BACI</name>
<comment type="function">
    <text evidence="1 12">Catalyzes the condensation of (S)-aspartate-beta-semialdehyde [(S)-ASA] and pyruvate to 4-hydroxy-tetrahydrodipicolinate (HTPA).</text>
</comment>
<evidence type="ECO:0000256" key="13">
    <source>
        <dbReference type="PIRNR" id="PIRNR001365"/>
    </source>
</evidence>
<dbReference type="PANTHER" id="PTHR12128">
    <property type="entry name" value="DIHYDRODIPICOLINATE SYNTHASE"/>
    <property type="match status" value="1"/>
</dbReference>
<organism evidence="14 15">
    <name type="scientific">Thalassorhabdus alkalitolerans</name>
    <dbReference type="NCBI Taxonomy" id="2282697"/>
    <lineage>
        <taxon>Bacteria</taxon>
        <taxon>Bacillati</taxon>
        <taxon>Bacillota</taxon>
        <taxon>Bacilli</taxon>
        <taxon>Bacillales</taxon>
        <taxon>Bacillaceae</taxon>
        <taxon>Thalassorhabdus</taxon>
    </lineage>
</organism>
<evidence type="ECO:0000256" key="12">
    <source>
        <dbReference type="HAMAP-Rule" id="MF_00418"/>
    </source>
</evidence>
<dbReference type="Proteomes" id="UP001596142">
    <property type="component" value="Unassembled WGS sequence"/>
</dbReference>
<feature type="active site" description="Schiff-base intermediate with substrate" evidence="12">
    <location>
        <position position="165"/>
    </location>
</feature>
<dbReference type="Pfam" id="PF00701">
    <property type="entry name" value="DHDPS"/>
    <property type="match status" value="1"/>
</dbReference>
<dbReference type="EMBL" id="JBHSOZ010000003">
    <property type="protein sequence ID" value="MFC5712093.1"/>
    <property type="molecule type" value="Genomic_DNA"/>
</dbReference>
<keyword evidence="5 12" id="KW-0963">Cytoplasm</keyword>
<dbReference type="SUPFAM" id="SSF51569">
    <property type="entry name" value="Aldolase"/>
    <property type="match status" value="1"/>
</dbReference>
<dbReference type="InterPro" id="IPR002220">
    <property type="entry name" value="DapA-like"/>
</dbReference>
<comment type="subunit">
    <text evidence="12">Homotetramer; dimer of dimers.</text>
</comment>
<feature type="binding site" evidence="12">
    <location>
        <position position="49"/>
    </location>
    <ligand>
        <name>pyruvate</name>
        <dbReference type="ChEBI" id="CHEBI:15361"/>
    </ligand>
</feature>
<dbReference type="HAMAP" id="MF_00418">
    <property type="entry name" value="DapA"/>
    <property type="match status" value="1"/>
</dbReference>
<feature type="site" description="Part of a proton relay during catalysis" evidence="12">
    <location>
        <position position="111"/>
    </location>
</feature>
<dbReference type="NCBIfam" id="TIGR00674">
    <property type="entry name" value="dapA"/>
    <property type="match status" value="1"/>
</dbReference>
<evidence type="ECO:0000256" key="6">
    <source>
        <dbReference type="ARBA" id="ARBA00022605"/>
    </source>
</evidence>
<dbReference type="PROSITE" id="PS00665">
    <property type="entry name" value="DHDPS_1"/>
    <property type="match status" value="1"/>
</dbReference>
<comment type="caution">
    <text evidence="14">The sequence shown here is derived from an EMBL/GenBank/DDBJ whole genome shotgun (WGS) entry which is preliminary data.</text>
</comment>
<evidence type="ECO:0000256" key="7">
    <source>
        <dbReference type="ARBA" id="ARBA00022915"/>
    </source>
</evidence>
<keyword evidence="15" id="KW-1185">Reference proteome</keyword>
<keyword evidence="8 12" id="KW-0457">Lysine biosynthesis</keyword>
<keyword evidence="7 12" id="KW-0220">Diaminopimelate biosynthesis</keyword>
<evidence type="ECO:0000256" key="5">
    <source>
        <dbReference type="ARBA" id="ARBA00022490"/>
    </source>
</evidence>
<comment type="similarity">
    <text evidence="3 12 13">Belongs to the DapA family.</text>
</comment>
<dbReference type="EC" id="4.3.3.7" evidence="4 12"/>
<keyword evidence="6 12" id="KW-0028">Amino-acid biosynthesis</keyword>